<organism evidence="2 3">
    <name type="scientific">Kineosporia succinea</name>
    <dbReference type="NCBI Taxonomy" id="84632"/>
    <lineage>
        <taxon>Bacteria</taxon>
        <taxon>Bacillati</taxon>
        <taxon>Actinomycetota</taxon>
        <taxon>Actinomycetes</taxon>
        <taxon>Kineosporiales</taxon>
        <taxon>Kineosporiaceae</taxon>
        <taxon>Kineosporia</taxon>
    </lineage>
</organism>
<dbReference type="EMBL" id="JAUSQZ010000001">
    <property type="protein sequence ID" value="MDP9824997.1"/>
    <property type="molecule type" value="Genomic_DNA"/>
</dbReference>
<keyword evidence="3" id="KW-1185">Reference proteome</keyword>
<evidence type="ECO:0000259" key="1">
    <source>
        <dbReference type="Pfam" id="PF00535"/>
    </source>
</evidence>
<comment type="caution">
    <text evidence="2">The sequence shown here is derived from an EMBL/GenBank/DDBJ whole genome shotgun (WGS) entry which is preliminary data.</text>
</comment>
<dbReference type="RefSeq" id="WP_307238322.1">
    <property type="nucleotide sequence ID" value="NZ_JAUSQZ010000001.1"/>
</dbReference>
<reference evidence="2 3" key="1">
    <citation type="submission" date="2023-07" db="EMBL/GenBank/DDBJ databases">
        <title>Sequencing the genomes of 1000 actinobacteria strains.</title>
        <authorList>
            <person name="Klenk H.-P."/>
        </authorList>
    </citation>
    <scope>NUCLEOTIDE SEQUENCE [LARGE SCALE GENOMIC DNA]</scope>
    <source>
        <strain evidence="2 3">DSM 44388</strain>
    </source>
</reference>
<dbReference type="Gene3D" id="3.90.550.10">
    <property type="entry name" value="Spore Coat Polysaccharide Biosynthesis Protein SpsA, Chain A"/>
    <property type="match status" value="1"/>
</dbReference>
<dbReference type="Proteomes" id="UP001235712">
    <property type="component" value="Unassembled WGS sequence"/>
</dbReference>
<dbReference type="InterPro" id="IPR001173">
    <property type="entry name" value="Glyco_trans_2-like"/>
</dbReference>
<dbReference type="PANTHER" id="PTHR43630:SF2">
    <property type="entry name" value="GLYCOSYLTRANSFERASE"/>
    <property type="match status" value="1"/>
</dbReference>
<dbReference type="Pfam" id="PF00535">
    <property type="entry name" value="Glycos_transf_2"/>
    <property type="match status" value="1"/>
</dbReference>
<dbReference type="InterPro" id="IPR029044">
    <property type="entry name" value="Nucleotide-diphossugar_trans"/>
</dbReference>
<protein>
    <submittedName>
        <fullName evidence="2">Glycosyltransferase involved in cell wall biosynthesis</fullName>
    </submittedName>
</protein>
<dbReference type="PANTHER" id="PTHR43630">
    <property type="entry name" value="POLY-BETA-1,6-N-ACETYL-D-GLUCOSAMINE SYNTHASE"/>
    <property type="match status" value="1"/>
</dbReference>
<proteinExistence type="predicted"/>
<gene>
    <name evidence="2" type="ORF">J2S57_000746</name>
</gene>
<feature type="domain" description="Glycosyltransferase 2-like" evidence="1">
    <location>
        <begin position="10"/>
        <end position="106"/>
    </location>
</feature>
<evidence type="ECO:0000313" key="3">
    <source>
        <dbReference type="Proteomes" id="UP001235712"/>
    </source>
</evidence>
<accession>A0ABT9NX39</accession>
<sequence length="303" mass="34631">MRSDFKIPVSVVIPTKNEEAGILECLASVKAFEQVIVVDSESPDRTQPLSRSAGAEVVNYHWDGAYPKKKQWCLDNLDLRHDWVLFIDGDERPSAALVSAIREAARTGKIDEFGAFDLDLDYHFLGRPLRHGHQVVKRALVHRRRTVFPELGDLGAPGMGEQEGHYQPTVDGAVGRLPGRLVHDDPDPFATWVARHNRYSDWEAYLQEHPQLAHQIQRLRSSRARRYRDTPFKPLAFFLYSYVLRRGFLDGAAGFHYAVAHSFYFWMISVKRREARNLPPAGTIDVDATPRVIDVDRFTKEVK</sequence>
<dbReference type="CDD" id="cd02511">
    <property type="entry name" value="Beta4Glucosyltransferase"/>
    <property type="match status" value="1"/>
</dbReference>
<dbReference type="SUPFAM" id="SSF53448">
    <property type="entry name" value="Nucleotide-diphospho-sugar transferases"/>
    <property type="match status" value="1"/>
</dbReference>
<evidence type="ECO:0000313" key="2">
    <source>
        <dbReference type="EMBL" id="MDP9824997.1"/>
    </source>
</evidence>
<name>A0ABT9NX39_9ACTN</name>